<dbReference type="EMBL" id="JAODUP010000043">
    <property type="protein sequence ID" value="KAK2166049.1"/>
    <property type="molecule type" value="Genomic_DNA"/>
</dbReference>
<feature type="region of interest" description="Disordered" evidence="5">
    <location>
        <begin position="857"/>
        <end position="876"/>
    </location>
</feature>
<evidence type="ECO:0000256" key="1">
    <source>
        <dbReference type="ARBA" id="ARBA00004496"/>
    </source>
</evidence>
<reference evidence="7" key="1">
    <citation type="journal article" date="2023" name="Mol. Biol. Evol.">
        <title>Third-Generation Sequencing Reveals the Adaptive Role of the Epigenome in Three Deep-Sea Polychaetes.</title>
        <authorList>
            <person name="Perez M."/>
            <person name="Aroh O."/>
            <person name="Sun Y."/>
            <person name="Lan Y."/>
            <person name="Juniper S.K."/>
            <person name="Young C.R."/>
            <person name="Angers B."/>
            <person name="Qian P.Y."/>
        </authorList>
    </citation>
    <scope>NUCLEOTIDE SEQUENCE</scope>
    <source>
        <strain evidence="7">P08H-3</strain>
    </source>
</reference>
<dbReference type="GO" id="GO:0051959">
    <property type="term" value="F:dynein light intermediate chain binding"/>
    <property type="evidence" value="ECO:0007669"/>
    <property type="project" value="TreeGrafter"/>
</dbReference>
<feature type="coiled-coil region" evidence="4">
    <location>
        <begin position="972"/>
        <end position="1023"/>
    </location>
</feature>
<dbReference type="Proteomes" id="UP001208570">
    <property type="component" value="Unassembled WGS sequence"/>
</dbReference>
<gene>
    <name evidence="7" type="ORF">LSH36_43g06000</name>
</gene>
<dbReference type="PANTHER" id="PTHR18947:SF28">
    <property type="entry name" value="GIRDIN, ISOFORM A"/>
    <property type="match status" value="1"/>
</dbReference>
<feature type="compositionally biased region" description="Polar residues" evidence="5">
    <location>
        <begin position="706"/>
        <end position="715"/>
    </location>
</feature>
<sequence length="1048" mass="120733">MVSLNPSVLWLLTGSAYTGDKDTSNMAALISFMESPLVSWVCTFSEDKEPVDFQELFDGVFLNDVMTQIDHRDLDIDTDIKRVTKDSNAKIQNWSVLIRHIYNYYQDVLQQLVVMEIPDIFAMVKEPTKESSLKSMEKILLLLLGCSVQCIHKEDYINIIKSMDIQVQQAMVSFIQQITDNVENILPLSQGDDHSGVLDKELYMVIQSVTQQRDALTQQLLLLTQERDYYQQELTDHHGRSLTPPVHLEKYHLYQEVTEWKNKTNKLMEEIQSPADLLDHLTSKHSIPEEKSKQISELQDDLNITKQQYLHTKSENMCLSKDAKAVQSYRDELDVLREKAVKLDKIEKDIQRYKEKLGELDFYKSRVEELRKDNDVLAEARSHLDEQLASSQKKLESITDELVRYQVKLEESNMEKEELTKKLQEVLDENSLLEFEKSKITEGSGMHRMLSISSIDFASQQQIGGSLSEELKDTMVSQVTRLEMEKDELKQELSDAKCRLCDAQQMLQKVQSETEKEISRKMAELELQTNQLRKRTTKELTAEYHERLQEIEERSLELKRKMSEEFKDKVAQLENEKQQLKSHESEYKKKLNFIDEAWRKDRDEVTQLKQENQRLAKEMDYFRSRMRGTQMDCQQRIQELEHQVDKMEECSGSRQEQIIHVCKYCRKAIRFDGMDSASEQDELETGSMNGEDLDSFSSRSRRKMLVSQSVQTSPSPAWISYSELGNEHQSPEPNNNKPIKSKSGSRSKFLDILRSKGGRQGSPVPERPATVLGTVHENRPSMTKNAGSPSCRSMPTTPGFGDGPFRRGDRLRATIQHGGCVSGHHNRLRPASDYVPFSRGDRLRSTMPEKKTVYVTPERRQHLAPSGSRSSLSSLESTLSLPPKAIDLEQIYMPPEVDTSLEKLSERLESDKDSGCATSPDTPASDEATQSSPRDLHRILGFKVVSSEVVRTQMRMSSQAKTAEWQILVSKVVDLQNKNQQLSVENSSLRKSLNAIKFTNDRIDLLEKRNLDLEVENRKLRKIIETMQSSFSGLNPYDKRTYHFYSNV</sequence>
<organism evidence="7 8">
    <name type="scientific">Paralvinella palmiformis</name>
    <dbReference type="NCBI Taxonomy" id="53620"/>
    <lineage>
        <taxon>Eukaryota</taxon>
        <taxon>Metazoa</taxon>
        <taxon>Spiralia</taxon>
        <taxon>Lophotrochozoa</taxon>
        <taxon>Annelida</taxon>
        <taxon>Polychaeta</taxon>
        <taxon>Sedentaria</taxon>
        <taxon>Canalipalpata</taxon>
        <taxon>Terebellida</taxon>
        <taxon>Terebelliformia</taxon>
        <taxon>Alvinellidae</taxon>
        <taxon>Paralvinella</taxon>
    </lineage>
</organism>
<evidence type="ECO:0000256" key="5">
    <source>
        <dbReference type="SAM" id="MobiDB-lite"/>
    </source>
</evidence>
<comment type="subcellular location">
    <subcellularLocation>
        <location evidence="1">Cytoplasm</location>
    </subcellularLocation>
</comment>
<dbReference type="InterPro" id="IPR036872">
    <property type="entry name" value="CH_dom_sf"/>
</dbReference>
<dbReference type="Pfam" id="PF19047">
    <property type="entry name" value="HOOK_N"/>
    <property type="match status" value="1"/>
</dbReference>
<feature type="compositionally biased region" description="Polar residues" evidence="5">
    <location>
        <begin position="916"/>
        <end position="933"/>
    </location>
</feature>
<evidence type="ECO:0000256" key="2">
    <source>
        <dbReference type="ARBA" id="ARBA00022490"/>
    </source>
</evidence>
<dbReference type="SUPFAM" id="SSF116907">
    <property type="entry name" value="Hook domain"/>
    <property type="match status" value="1"/>
</dbReference>
<comment type="caution">
    <text evidence="7">The sequence shown here is derived from an EMBL/GenBank/DDBJ whole genome shotgun (WGS) entry which is preliminary data.</text>
</comment>
<feature type="region of interest" description="Disordered" evidence="5">
    <location>
        <begin position="678"/>
        <end position="747"/>
    </location>
</feature>
<evidence type="ECO:0000256" key="3">
    <source>
        <dbReference type="ARBA" id="ARBA00023054"/>
    </source>
</evidence>
<feature type="compositionally biased region" description="Low complexity" evidence="5">
    <location>
        <begin position="863"/>
        <end position="876"/>
    </location>
</feature>
<evidence type="ECO:0000313" key="8">
    <source>
        <dbReference type="Proteomes" id="UP001208570"/>
    </source>
</evidence>
<dbReference type="GO" id="GO:0008017">
    <property type="term" value="F:microtubule binding"/>
    <property type="evidence" value="ECO:0007669"/>
    <property type="project" value="TreeGrafter"/>
</dbReference>
<dbReference type="PANTHER" id="PTHR18947">
    <property type="entry name" value="HOOK PROTEINS"/>
    <property type="match status" value="1"/>
</dbReference>
<proteinExistence type="predicted"/>
<dbReference type="GO" id="GO:0030705">
    <property type="term" value="P:cytoskeleton-dependent intracellular transport"/>
    <property type="evidence" value="ECO:0007669"/>
    <property type="project" value="InterPro"/>
</dbReference>
<evidence type="ECO:0000259" key="6">
    <source>
        <dbReference type="Pfam" id="PF19047"/>
    </source>
</evidence>
<keyword evidence="3 4" id="KW-0175">Coiled coil</keyword>
<feature type="domain" description="HOOK N-terminal" evidence="6">
    <location>
        <begin position="36"/>
        <end position="176"/>
    </location>
</feature>
<evidence type="ECO:0000313" key="7">
    <source>
        <dbReference type="EMBL" id="KAK2166049.1"/>
    </source>
</evidence>
<dbReference type="AlphaFoldDB" id="A0AAD9K727"/>
<feature type="coiled-coil region" evidence="4">
    <location>
        <begin position="472"/>
        <end position="650"/>
    </location>
</feature>
<keyword evidence="2" id="KW-0963">Cytoplasm</keyword>
<dbReference type="GO" id="GO:0031122">
    <property type="term" value="P:cytoplasmic microtubule organization"/>
    <property type="evidence" value="ECO:0007669"/>
    <property type="project" value="TreeGrafter"/>
</dbReference>
<dbReference type="GO" id="GO:0005813">
    <property type="term" value="C:centrosome"/>
    <property type="evidence" value="ECO:0007669"/>
    <property type="project" value="TreeGrafter"/>
</dbReference>
<feature type="region of interest" description="Disordered" evidence="5">
    <location>
        <begin position="907"/>
        <end position="933"/>
    </location>
</feature>
<evidence type="ECO:0000256" key="4">
    <source>
        <dbReference type="SAM" id="Coils"/>
    </source>
</evidence>
<protein>
    <recommendedName>
        <fullName evidence="6">HOOK N-terminal domain-containing protein</fullName>
    </recommendedName>
</protein>
<dbReference type="CDD" id="cd22223">
    <property type="entry name" value="HkD_HkRP"/>
    <property type="match status" value="1"/>
</dbReference>
<keyword evidence="8" id="KW-1185">Reference proteome</keyword>
<dbReference type="InterPro" id="IPR043936">
    <property type="entry name" value="HOOK_N"/>
</dbReference>
<name>A0AAD9K727_9ANNE</name>
<feature type="coiled-coil region" evidence="4">
    <location>
        <begin position="326"/>
        <end position="436"/>
    </location>
</feature>
<feature type="compositionally biased region" description="Polar residues" evidence="5">
    <location>
        <begin position="780"/>
        <end position="796"/>
    </location>
</feature>
<feature type="region of interest" description="Disordered" evidence="5">
    <location>
        <begin position="779"/>
        <end position="803"/>
    </location>
</feature>
<dbReference type="GO" id="GO:0005737">
    <property type="term" value="C:cytoplasm"/>
    <property type="evidence" value="ECO:0007669"/>
    <property type="project" value="UniProtKB-SubCell"/>
</dbReference>
<dbReference type="Gene3D" id="1.10.418.10">
    <property type="entry name" value="Calponin-like domain"/>
    <property type="match status" value="1"/>
</dbReference>
<accession>A0AAD9K727</accession>